<dbReference type="GO" id="GO:0009506">
    <property type="term" value="C:plasmodesma"/>
    <property type="evidence" value="ECO:0007669"/>
    <property type="project" value="TreeGrafter"/>
</dbReference>
<sequence>MSLRLVFLLFILAIADSSSLGDEVSTAELDLSNFSGSDAELENSRTLGGERVEEEEEEMGWMEAEVGRRELVAYRGRFISYGALSRNRVPCGRRGNSYYNCQQHQRANPYRRGCSIITQCARIFH</sequence>
<reference evidence="6" key="1">
    <citation type="journal article" date="2017" name="Gigascience">
        <title>The genome draft of coconut (Cocos nucifera).</title>
        <authorList>
            <person name="Xiao Y."/>
            <person name="Xu P."/>
            <person name="Fan H."/>
            <person name="Baudouin L."/>
            <person name="Xia W."/>
            <person name="Bocs S."/>
            <person name="Xu J."/>
            <person name="Li Q."/>
            <person name="Guo A."/>
            <person name="Zhou L."/>
            <person name="Li J."/>
            <person name="Wu Y."/>
            <person name="Ma Z."/>
            <person name="Armero A."/>
            <person name="Issali A.E."/>
            <person name="Liu N."/>
            <person name="Peng M."/>
            <person name="Yang Y."/>
        </authorList>
    </citation>
    <scope>NUCLEOTIDE SEQUENCE</scope>
    <source>
        <tissue evidence="6">Spear leaf of Hainan Tall coconut</tissue>
    </source>
</reference>
<accession>A0A8K0IAD6</accession>
<comment type="similarity">
    <text evidence="1">Belongs to the plant rapid alkalinization factor (RALF) family.</text>
</comment>
<dbReference type="Pfam" id="PF05498">
    <property type="entry name" value="RALF"/>
    <property type="match status" value="1"/>
</dbReference>
<evidence type="ECO:0000256" key="2">
    <source>
        <dbReference type="ARBA" id="ARBA00022702"/>
    </source>
</evidence>
<feature type="chain" id="PRO_5035468655" evidence="5">
    <location>
        <begin position="22"/>
        <end position="125"/>
    </location>
</feature>
<dbReference type="GO" id="GO:0019722">
    <property type="term" value="P:calcium-mediated signaling"/>
    <property type="evidence" value="ECO:0007669"/>
    <property type="project" value="TreeGrafter"/>
</dbReference>
<comment type="caution">
    <text evidence="6">The sequence shown here is derived from an EMBL/GenBank/DDBJ whole genome shotgun (WGS) entry which is preliminary data.</text>
</comment>
<dbReference type="AlphaFoldDB" id="A0A8K0IAD6"/>
<dbReference type="PANTHER" id="PTHR33136:SF89">
    <property type="entry name" value="PROTEIN RALF-LIKE 19"/>
    <property type="match status" value="1"/>
</dbReference>
<gene>
    <name evidence="6" type="ORF">COCNU_06G004030</name>
</gene>
<name>A0A8K0IAD6_COCNU</name>
<dbReference type="Proteomes" id="UP000797356">
    <property type="component" value="Chromosome 6"/>
</dbReference>
<evidence type="ECO:0000256" key="5">
    <source>
        <dbReference type="SAM" id="SignalP"/>
    </source>
</evidence>
<dbReference type="InterPro" id="IPR008801">
    <property type="entry name" value="RALF"/>
</dbReference>
<keyword evidence="7" id="KW-1185">Reference proteome</keyword>
<keyword evidence="2" id="KW-0372">Hormone</keyword>
<evidence type="ECO:0000256" key="4">
    <source>
        <dbReference type="ARBA" id="ARBA00023157"/>
    </source>
</evidence>
<reference evidence="6" key="2">
    <citation type="submission" date="2019-07" db="EMBL/GenBank/DDBJ databases">
        <authorList>
            <person name="Yang Y."/>
            <person name="Bocs S."/>
            <person name="Baudouin L."/>
        </authorList>
    </citation>
    <scope>NUCLEOTIDE SEQUENCE</scope>
    <source>
        <tissue evidence="6">Spear leaf of Hainan Tall coconut</tissue>
    </source>
</reference>
<keyword evidence="3 5" id="KW-0732">Signal</keyword>
<dbReference type="GO" id="GO:0005179">
    <property type="term" value="F:hormone activity"/>
    <property type="evidence" value="ECO:0007669"/>
    <property type="project" value="UniProtKB-KW"/>
</dbReference>
<protein>
    <submittedName>
        <fullName evidence="6">Protein RALF-like 22</fullName>
    </submittedName>
</protein>
<organism evidence="6 7">
    <name type="scientific">Cocos nucifera</name>
    <name type="common">Coconut palm</name>
    <dbReference type="NCBI Taxonomy" id="13894"/>
    <lineage>
        <taxon>Eukaryota</taxon>
        <taxon>Viridiplantae</taxon>
        <taxon>Streptophyta</taxon>
        <taxon>Embryophyta</taxon>
        <taxon>Tracheophyta</taxon>
        <taxon>Spermatophyta</taxon>
        <taxon>Magnoliopsida</taxon>
        <taxon>Liliopsida</taxon>
        <taxon>Arecaceae</taxon>
        <taxon>Arecoideae</taxon>
        <taxon>Cocoseae</taxon>
        <taxon>Attaleinae</taxon>
        <taxon>Cocos</taxon>
    </lineage>
</organism>
<evidence type="ECO:0000256" key="3">
    <source>
        <dbReference type="ARBA" id="ARBA00022729"/>
    </source>
</evidence>
<dbReference type="OrthoDB" id="1863600at2759"/>
<evidence type="ECO:0000256" key="1">
    <source>
        <dbReference type="ARBA" id="ARBA00009178"/>
    </source>
</evidence>
<dbReference type="PANTHER" id="PTHR33136">
    <property type="entry name" value="RAPID ALKALINIZATION FACTOR-LIKE"/>
    <property type="match status" value="1"/>
</dbReference>
<feature type="signal peptide" evidence="5">
    <location>
        <begin position="1"/>
        <end position="21"/>
    </location>
</feature>
<dbReference type="EMBL" id="CM017877">
    <property type="protein sequence ID" value="KAG1346574.1"/>
    <property type="molecule type" value="Genomic_DNA"/>
</dbReference>
<evidence type="ECO:0000313" key="6">
    <source>
        <dbReference type="EMBL" id="KAG1346574.1"/>
    </source>
</evidence>
<proteinExistence type="inferred from homology"/>
<keyword evidence="4" id="KW-1015">Disulfide bond</keyword>
<evidence type="ECO:0000313" key="7">
    <source>
        <dbReference type="Proteomes" id="UP000797356"/>
    </source>
</evidence>